<evidence type="ECO:0000256" key="1">
    <source>
        <dbReference type="SAM" id="MobiDB-lite"/>
    </source>
</evidence>
<proteinExistence type="predicted"/>
<dbReference type="EMBL" id="GL883123">
    <property type="protein sequence ID" value="EGG03655.1"/>
    <property type="molecule type" value="Genomic_DNA"/>
</dbReference>
<feature type="compositionally biased region" description="Basic residues" evidence="1">
    <location>
        <begin position="433"/>
        <end position="443"/>
    </location>
</feature>
<feature type="region of interest" description="Disordered" evidence="1">
    <location>
        <begin position="712"/>
        <end position="737"/>
    </location>
</feature>
<dbReference type="HOGENOM" id="CLU_014457_0_0_1"/>
<evidence type="ECO:0000313" key="2">
    <source>
        <dbReference type="EMBL" id="EGG03655.1"/>
    </source>
</evidence>
<reference evidence="3" key="1">
    <citation type="journal article" date="2011" name="Proc. Natl. Acad. Sci. U.S.A.">
        <title>Obligate biotrophy features unraveled by the genomic analysis of rust fungi.</title>
        <authorList>
            <person name="Duplessis S."/>
            <person name="Cuomo C.A."/>
            <person name="Lin Y.-C."/>
            <person name="Aerts A."/>
            <person name="Tisserant E."/>
            <person name="Veneault-Fourrey C."/>
            <person name="Joly D.L."/>
            <person name="Hacquard S."/>
            <person name="Amselem J."/>
            <person name="Cantarel B.L."/>
            <person name="Chiu R."/>
            <person name="Coutinho P.M."/>
            <person name="Feau N."/>
            <person name="Field M."/>
            <person name="Frey P."/>
            <person name="Gelhaye E."/>
            <person name="Goldberg J."/>
            <person name="Grabherr M.G."/>
            <person name="Kodira C.D."/>
            <person name="Kohler A."/>
            <person name="Kuees U."/>
            <person name="Lindquist E.A."/>
            <person name="Lucas S.M."/>
            <person name="Mago R."/>
            <person name="Mauceli E."/>
            <person name="Morin E."/>
            <person name="Murat C."/>
            <person name="Pangilinan J.L."/>
            <person name="Park R."/>
            <person name="Pearson M."/>
            <person name="Quesneville H."/>
            <person name="Rouhier N."/>
            <person name="Sakthikumar S."/>
            <person name="Salamov A.A."/>
            <person name="Schmutz J."/>
            <person name="Selles B."/>
            <person name="Shapiro H."/>
            <person name="Tanguay P."/>
            <person name="Tuskan G.A."/>
            <person name="Henrissat B."/>
            <person name="Van de Peer Y."/>
            <person name="Rouze P."/>
            <person name="Ellis J.G."/>
            <person name="Dodds P.N."/>
            <person name="Schein J.E."/>
            <person name="Zhong S."/>
            <person name="Hamelin R.C."/>
            <person name="Grigoriev I.V."/>
            <person name="Szabo L.J."/>
            <person name="Martin F."/>
        </authorList>
    </citation>
    <scope>NUCLEOTIDE SEQUENCE [LARGE SCALE GENOMIC DNA]</scope>
    <source>
        <strain evidence="3">98AG31 / pathotype 3-4-7</strain>
    </source>
</reference>
<dbReference type="InParanoid" id="F4RVJ5"/>
<dbReference type="KEGG" id="mlr:MELLADRAFT_109169"/>
<feature type="compositionally biased region" description="Low complexity" evidence="1">
    <location>
        <begin position="216"/>
        <end position="231"/>
    </location>
</feature>
<feature type="region of interest" description="Disordered" evidence="1">
    <location>
        <begin position="413"/>
        <end position="464"/>
    </location>
</feature>
<feature type="compositionally biased region" description="Low complexity" evidence="1">
    <location>
        <begin position="418"/>
        <end position="429"/>
    </location>
</feature>
<protein>
    <submittedName>
        <fullName evidence="2">Uncharacterized protein</fullName>
    </submittedName>
</protein>
<feature type="compositionally biased region" description="Polar residues" evidence="1">
    <location>
        <begin position="785"/>
        <end position="795"/>
    </location>
</feature>
<feature type="region of interest" description="Disordered" evidence="1">
    <location>
        <begin position="778"/>
        <end position="865"/>
    </location>
</feature>
<feature type="compositionally biased region" description="Polar residues" evidence="1">
    <location>
        <begin position="712"/>
        <end position="725"/>
    </location>
</feature>
<accession>F4RVJ5</accession>
<dbReference type="GeneID" id="18923674"/>
<feature type="compositionally biased region" description="Low complexity" evidence="1">
    <location>
        <begin position="813"/>
        <end position="832"/>
    </location>
</feature>
<feature type="region of interest" description="Disordered" evidence="1">
    <location>
        <begin position="306"/>
        <end position="330"/>
    </location>
</feature>
<feature type="region of interest" description="Disordered" evidence="1">
    <location>
        <begin position="209"/>
        <end position="231"/>
    </location>
</feature>
<feature type="compositionally biased region" description="Polar residues" evidence="1">
    <location>
        <begin position="444"/>
        <end position="462"/>
    </location>
</feature>
<feature type="compositionally biased region" description="Low complexity" evidence="1">
    <location>
        <begin position="306"/>
        <end position="326"/>
    </location>
</feature>
<keyword evidence="3" id="KW-1185">Reference proteome</keyword>
<evidence type="ECO:0000313" key="3">
    <source>
        <dbReference type="Proteomes" id="UP000001072"/>
    </source>
</evidence>
<dbReference type="RefSeq" id="XP_007413102.1">
    <property type="nucleotide sequence ID" value="XM_007413040.1"/>
</dbReference>
<name>F4RVJ5_MELLP</name>
<dbReference type="OrthoDB" id="2506033at2759"/>
<feature type="compositionally biased region" description="Low complexity" evidence="1">
    <location>
        <begin position="855"/>
        <end position="865"/>
    </location>
</feature>
<feature type="compositionally biased region" description="Low complexity" evidence="1">
    <location>
        <begin position="67"/>
        <end position="79"/>
    </location>
</feature>
<gene>
    <name evidence="2" type="ORF">MELLADRAFT_109169</name>
</gene>
<feature type="compositionally biased region" description="Polar residues" evidence="1">
    <location>
        <begin position="833"/>
        <end position="854"/>
    </location>
</feature>
<dbReference type="Proteomes" id="UP000001072">
    <property type="component" value="Unassembled WGS sequence"/>
</dbReference>
<sequence length="919" mass="101319">MKDKISKRSHQSSSTSGSGSGTGKLKLKLKFNLNVQPIQLSTNQPILQFDSNSNPSSANHHHHSENHLSSSSASASLPKSSEPIPILNRIYHHLISLKSNRLSTATTTRTTTSSSIIITENQTQAEIETETSTITSTSLNFNLTNNSQSHSSSSTPTDYSSTLFSSTSLSYHHHLHFSNHSPFSSASASPASASNCTLITTSLPSSTDLKPNLKLNHQFNSNSNSTSNQPQLQSNEMIYSSLPPSTTNLNQQQLPNSLLSTQSLVPSVQSNVNSKSKSNRPLSFFSSLSIRPRSRLLSKNQSSLTLSTPYSVSSSPQTSSPHISNSPSLRGPSRVVAVVGNIRFGIGRLIVEDLVRSKHIVVALIDQHDAKFSKSLESLALSPSLFHAFSISALFSHDLLPTQYRTNDSQSNVQLNHTATSPPISPTSSNRFKSFKPIRKRHTLQTTSSEPSHINTSDQPSVDQGADRTRLLAIAEIKNVLQSYRVDTVICCFEPIPREDTPRSIIRRESEKQDQLLPPEIERSRIEAMESIVLKACKSSGHVGRFAVCAHGPRLSPLTPIPSHTPYHHLNTEGSPITLTEFRWGFLMNELAADEAIRDGLTGENGLGNWLDEPPKDRWMIDFENKSTRLPSSSGTGRDKGKEKVEPVCFTLAEDVARFVSLACRLKTEWKWETGMMVGDKIRGGWEEVVNLLENVSRTKYRREYYQKLTIDQSPNSSKSSIDQYSSHSNQNQNQTMTNFDDVLRGKLSKEGLDASSVRLIEFFRVWYSPLPKPPQILIDRSGGSHRQSLQTVQSRRQKNRSLLSPPPPPLPSSNLNKSSSPTLSQHSSLVSKNSSPDLSFTPGSMISQNFSKRSSNSLPTTPSSLNPIEARLPASAHEVVIVDRNSYNFVPHSFSPFKFDDSIGNQPITSSPLAQKVS</sequence>
<dbReference type="VEuPathDB" id="FungiDB:MELLADRAFT_109169"/>
<dbReference type="AlphaFoldDB" id="F4RVJ5"/>
<organism evidence="3">
    <name type="scientific">Melampsora larici-populina (strain 98AG31 / pathotype 3-4-7)</name>
    <name type="common">Poplar leaf rust fungus</name>
    <dbReference type="NCBI Taxonomy" id="747676"/>
    <lineage>
        <taxon>Eukaryota</taxon>
        <taxon>Fungi</taxon>
        <taxon>Dikarya</taxon>
        <taxon>Basidiomycota</taxon>
        <taxon>Pucciniomycotina</taxon>
        <taxon>Pucciniomycetes</taxon>
        <taxon>Pucciniales</taxon>
        <taxon>Melampsoraceae</taxon>
        <taxon>Melampsora</taxon>
    </lineage>
</organism>
<feature type="region of interest" description="Disordered" evidence="1">
    <location>
        <begin position="1"/>
        <end position="23"/>
    </location>
</feature>
<feature type="region of interest" description="Disordered" evidence="1">
    <location>
        <begin position="46"/>
        <end position="79"/>
    </location>
</feature>
<feature type="compositionally biased region" description="Low complexity" evidence="1">
    <location>
        <begin position="726"/>
        <end position="735"/>
    </location>
</feature>